<protein>
    <submittedName>
        <fullName evidence="4">NAD(P)/FAD-dependent oxidoreductase</fullName>
        <ecNumber evidence="4">1.-.-.-</ecNumber>
    </submittedName>
</protein>
<dbReference type="PANTHER" id="PTHR13847:SF280">
    <property type="entry name" value="D-AMINO ACID DEHYDROGENASE"/>
    <property type="match status" value="1"/>
</dbReference>
<evidence type="ECO:0000313" key="4">
    <source>
        <dbReference type="EMBL" id="MFD2173999.1"/>
    </source>
</evidence>
<dbReference type="Gene3D" id="3.50.50.60">
    <property type="entry name" value="FAD/NAD(P)-binding domain"/>
    <property type="match status" value="2"/>
</dbReference>
<dbReference type="InterPro" id="IPR036188">
    <property type="entry name" value="FAD/NAD-bd_sf"/>
</dbReference>
<evidence type="ECO:0000256" key="2">
    <source>
        <dbReference type="ARBA" id="ARBA00023002"/>
    </source>
</evidence>
<dbReference type="PRINTS" id="PR00420">
    <property type="entry name" value="RNGMNOXGNASE"/>
</dbReference>
<name>A0ABW5A8G5_9RHOB</name>
<dbReference type="Gene3D" id="3.30.9.10">
    <property type="entry name" value="D-Amino Acid Oxidase, subunit A, domain 2"/>
    <property type="match status" value="2"/>
</dbReference>
<dbReference type="InterPro" id="IPR006076">
    <property type="entry name" value="FAD-dep_OxRdtase"/>
</dbReference>
<comment type="similarity">
    <text evidence="1">Belongs to the DadA oxidoreductase family.</text>
</comment>
<dbReference type="SUPFAM" id="SSF51905">
    <property type="entry name" value="FAD/NAD(P)-binding domain"/>
    <property type="match status" value="1"/>
</dbReference>
<reference evidence="5" key="1">
    <citation type="journal article" date="2019" name="Int. J. Syst. Evol. Microbiol.">
        <title>The Global Catalogue of Microorganisms (GCM) 10K type strain sequencing project: providing services to taxonomists for standard genome sequencing and annotation.</title>
        <authorList>
            <consortium name="The Broad Institute Genomics Platform"/>
            <consortium name="The Broad Institute Genome Sequencing Center for Infectious Disease"/>
            <person name="Wu L."/>
            <person name="Ma J."/>
        </authorList>
    </citation>
    <scope>NUCLEOTIDE SEQUENCE [LARGE SCALE GENOMIC DNA]</scope>
    <source>
        <strain evidence="5">CCUG 55131</strain>
    </source>
</reference>
<sequence length="439" mass="46660">MVPVENSPALPQTVDVAIVGGGIVGAAAAFYLAQSGQSVALLEKGLIGAEQSGRNWGWVRVAGRDLREIPLALRAQEIWPGLAAALGADLGYRRTGIVYVEKTEAARTRHLTWIAQARPLGAAPVHLSPAEVAEMVPGLDWRCHGALYLPEDGRAEPQAAAPAFANAARQLGAFVHQGCAVRALDIEAGRVAGVITEAGRIRARRVIVAAGAWSSHFLARAGVRLPQLKVLSSALRTTAFDAGVEPCMSFSDFALRKRQDGGYSLASSATSVSQISPDSFRFMFDFLPALRLEYRALKLRFGRAFFSELIAHRHRPIEQPSIYEAVRILDPEPDAAALKSVMETIGKAIPAFAGAQVAQSWGGMIDTTPDVIPVISEVAQLPGCLIGTGFSGHGFGVGPAAGELLAQMASGVTPTLDPKAFALARLVGPERRIEIQKWL</sequence>
<keyword evidence="2 4" id="KW-0560">Oxidoreductase</keyword>
<gene>
    <name evidence="4" type="ORF">ACFSM0_07855</name>
</gene>
<dbReference type="GO" id="GO:0016491">
    <property type="term" value="F:oxidoreductase activity"/>
    <property type="evidence" value="ECO:0007669"/>
    <property type="project" value="UniProtKB-KW"/>
</dbReference>
<comment type="caution">
    <text evidence="4">The sequence shown here is derived from an EMBL/GenBank/DDBJ whole genome shotgun (WGS) entry which is preliminary data.</text>
</comment>
<dbReference type="EMBL" id="JBHUIX010000009">
    <property type="protein sequence ID" value="MFD2173999.1"/>
    <property type="molecule type" value="Genomic_DNA"/>
</dbReference>
<evidence type="ECO:0000259" key="3">
    <source>
        <dbReference type="Pfam" id="PF01266"/>
    </source>
</evidence>
<evidence type="ECO:0000256" key="1">
    <source>
        <dbReference type="ARBA" id="ARBA00009410"/>
    </source>
</evidence>
<keyword evidence="5" id="KW-1185">Reference proteome</keyword>
<proteinExistence type="inferred from homology"/>
<dbReference type="Pfam" id="PF01266">
    <property type="entry name" value="DAO"/>
    <property type="match status" value="1"/>
</dbReference>
<organism evidence="4 5">
    <name type="scientific">Rhodobacter lacus</name>
    <dbReference type="NCBI Taxonomy" id="1641972"/>
    <lineage>
        <taxon>Bacteria</taxon>
        <taxon>Pseudomonadati</taxon>
        <taxon>Pseudomonadota</taxon>
        <taxon>Alphaproteobacteria</taxon>
        <taxon>Rhodobacterales</taxon>
        <taxon>Rhodobacter group</taxon>
        <taxon>Rhodobacter</taxon>
    </lineage>
</organism>
<evidence type="ECO:0000313" key="5">
    <source>
        <dbReference type="Proteomes" id="UP001597413"/>
    </source>
</evidence>
<accession>A0ABW5A8G5</accession>
<feature type="domain" description="FAD dependent oxidoreductase" evidence="3">
    <location>
        <begin position="15"/>
        <end position="408"/>
    </location>
</feature>
<dbReference type="PANTHER" id="PTHR13847">
    <property type="entry name" value="SARCOSINE DEHYDROGENASE-RELATED"/>
    <property type="match status" value="1"/>
</dbReference>
<dbReference type="EC" id="1.-.-.-" evidence="4"/>
<dbReference type="Proteomes" id="UP001597413">
    <property type="component" value="Unassembled WGS sequence"/>
</dbReference>
<dbReference type="RefSeq" id="WP_377389002.1">
    <property type="nucleotide sequence ID" value="NZ_JBHUIX010000009.1"/>
</dbReference>